<dbReference type="Proteomes" id="UP001319827">
    <property type="component" value="Chromosome"/>
</dbReference>
<dbReference type="NCBIfam" id="TIGR02473">
    <property type="entry name" value="flagell_FliJ"/>
    <property type="match status" value="1"/>
</dbReference>
<reference evidence="11 12" key="2">
    <citation type="journal article" date="2021" name="Int. J. Syst. Evol. Microbiol.">
        <title>Isolation and Polyphasic Characterization of Desulfuromonas versatilis sp. Nov., an Electrogenic Bacteria Capable of Versatile Metabolism Isolated from a Graphene Oxide-Reducing Enrichment Culture.</title>
        <authorList>
            <person name="Xie L."/>
            <person name="Yoshida N."/>
            <person name="Ishii S."/>
            <person name="Meng L."/>
        </authorList>
    </citation>
    <scope>NUCLEOTIDE SEQUENCE [LARGE SCALE GENOMIC DNA]</scope>
    <source>
        <strain evidence="11 12">NIT-T3</strain>
    </source>
</reference>
<keyword evidence="10" id="KW-1006">Bacterial flagellum protein export</keyword>
<dbReference type="EMBL" id="AP024355">
    <property type="protein sequence ID" value="BCR06634.1"/>
    <property type="molecule type" value="Genomic_DNA"/>
</dbReference>
<evidence type="ECO:0000256" key="5">
    <source>
        <dbReference type="ARBA" id="ARBA00022475"/>
    </source>
</evidence>
<evidence type="ECO:0000256" key="4">
    <source>
        <dbReference type="ARBA" id="ARBA00022448"/>
    </source>
</evidence>
<dbReference type="Gene3D" id="1.10.287.1700">
    <property type="match status" value="1"/>
</dbReference>
<gene>
    <name evidence="11" type="ORF">DESUT3_37030</name>
</gene>
<evidence type="ECO:0000256" key="6">
    <source>
        <dbReference type="ARBA" id="ARBA00022500"/>
    </source>
</evidence>
<keyword evidence="4" id="KW-0813">Transport</keyword>
<evidence type="ECO:0000256" key="9">
    <source>
        <dbReference type="ARBA" id="ARBA00023136"/>
    </source>
</evidence>
<protein>
    <recommendedName>
        <fullName evidence="3">Flagellar FliJ protein</fullName>
    </recommendedName>
</protein>
<dbReference type="InterPro" id="IPR053716">
    <property type="entry name" value="Flag_assembly_chemotaxis_eff"/>
</dbReference>
<dbReference type="RefSeq" id="WP_221250021.1">
    <property type="nucleotide sequence ID" value="NZ_AP024355.1"/>
</dbReference>
<name>A0ABM8HXE5_9BACT</name>
<evidence type="ECO:0000313" key="11">
    <source>
        <dbReference type="EMBL" id="BCR06634.1"/>
    </source>
</evidence>
<keyword evidence="8" id="KW-0653">Protein transport</keyword>
<evidence type="ECO:0000256" key="10">
    <source>
        <dbReference type="ARBA" id="ARBA00023225"/>
    </source>
</evidence>
<keyword evidence="12" id="KW-1185">Reference proteome</keyword>
<evidence type="ECO:0000256" key="7">
    <source>
        <dbReference type="ARBA" id="ARBA00022795"/>
    </source>
</evidence>
<sequence>MSKQFKLQSVLDYRSLREDLARQQLAAAQQREADLLTRLVREQEALEHLQADFDTRQRQGMAPHEFALHSDHISHKVKVVAAALEEWEAAGEEVAERRRALGEASQEKKLLEKVKERQLSEFEAEQRRREMAFLDEIAVQHYKR</sequence>
<reference evidence="11 12" key="1">
    <citation type="journal article" date="2016" name="C (Basel)">
        <title>Selective Growth of and Electricity Production by Marine Exoelectrogenic Bacteria in Self-Aggregated Hydrogel of Microbially Reduced Graphene Oxide.</title>
        <authorList>
            <person name="Yoshida N."/>
            <person name="Goto Y."/>
            <person name="Miyata Y."/>
        </authorList>
    </citation>
    <scope>NUCLEOTIDE SEQUENCE [LARGE SCALE GENOMIC DNA]</scope>
    <source>
        <strain evidence="11 12">NIT-T3</strain>
    </source>
</reference>
<keyword evidence="6" id="KW-0145">Chemotaxis</keyword>
<comment type="subcellular location">
    <subcellularLocation>
        <location evidence="1">Cell membrane</location>
        <topology evidence="1">Peripheral membrane protein</topology>
        <orientation evidence="1">Cytoplasmic side</orientation>
    </subcellularLocation>
</comment>
<proteinExistence type="inferred from homology"/>
<keyword evidence="9" id="KW-0472">Membrane</keyword>
<organism evidence="11 12">
    <name type="scientific">Desulfuromonas versatilis</name>
    <dbReference type="NCBI Taxonomy" id="2802975"/>
    <lineage>
        <taxon>Bacteria</taxon>
        <taxon>Pseudomonadati</taxon>
        <taxon>Thermodesulfobacteriota</taxon>
        <taxon>Desulfuromonadia</taxon>
        <taxon>Desulfuromonadales</taxon>
        <taxon>Desulfuromonadaceae</taxon>
        <taxon>Desulfuromonas</taxon>
    </lineage>
</organism>
<evidence type="ECO:0000256" key="3">
    <source>
        <dbReference type="ARBA" id="ARBA00020392"/>
    </source>
</evidence>
<evidence type="ECO:0000256" key="2">
    <source>
        <dbReference type="ARBA" id="ARBA00010004"/>
    </source>
</evidence>
<keyword evidence="5" id="KW-1003">Cell membrane</keyword>
<comment type="similarity">
    <text evidence="2">Belongs to the FliJ family.</text>
</comment>
<keyword evidence="7" id="KW-1005">Bacterial flagellum biogenesis</keyword>
<evidence type="ECO:0000256" key="8">
    <source>
        <dbReference type="ARBA" id="ARBA00022927"/>
    </source>
</evidence>
<evidence type="ECO:0000256" key="1">
    <source>
        <dbReference type="ARBA" id="ARBA00004413"/>
    </source>
</evidence>
<accession>A0ABM8HXE5</accession>
<dbReference type="InterPro" id="IPR012823">
    <property type="entry name" value="Flagell_FliJ"/>
</dbReference>
<evidence type="ECO:0000313" key="12">
    <source>
        <dbReference type="Proteomes" id="UP001319827"/>
    </source>
</evidence>
<dbReference type="Pfam" id="PF02050">
    <property type="entry name" value="FliJ"/>
    <property type="match status" value="1"/>
</dbReference>